<accession>A0A6C0E8Z0</accession>
<organism evidence="1">
    <name type="scientific">viral metagenome</name>
    <dbReference type="NCBI Taxonomy" id="1070528"/>
    <lineage>
        <taxon>unclassified sequences</taxon>
        <taxon>metagenomes</taxon>
        <taxon>organismal metagenomes</taxon>
    </lineage>
</organism>
<name>A0A6C0E8Z0_9ZZZZ</name>
<protein>
    <submittedName>
        <fullName evidence="1">Uncharacterized protein</fullName>
    </submittedName>
</protein>
<dbReference type="EMBL" id="MN739755">
    <property type="protein sequence ID" value="QHT25081.1"/>
    <property type="molecule type" value="Genomic_DNA"/>
</dbReference>
<evidence type="ECO:0000313" key="1">
    <source>
        <dbReference type="EMBL" id="QHT25081.1"/>
    </source>
</evidence>
<dbReference type="AlphaFoldDB" id="A0A6C0E8Z0"/>
<sequence>MTIFKINIIFINGKSYNSDELDKLITFFENIKSELIFNIWDFQLDNTILTKQAISQILYDRILKEIDNQYILIGDIQTSYIVGQITNLACKKNLMKPIGLIAFDSVITHNFVESNIFYISIPLRNIINGNNSIIYDLFRTFACSINNSLALA</sequence>
<proteinExistence type="predicted"/>
<reference evidence="1" key="1">
    <citation type="journal article" date="2020" name="Nature">
        <title>Giant virus diversity and host interactions through global metagenomics.</title>
        <authorList>
            <person name="Schulz F."/>
            <person name="Roux S."/>
            <person name="Paez-Espino D."/>
            <person name="Jungbluth S."/>
            <person name="Walsh D.A."/>
            <person name="Denef V.J."/>
            <person name="McMahon K.D."/>
            <person name="Konstantinidis K.T."/>
            <person name="Eloe-Fadrosh E.A."/>
            <person name="Kyrpides N.C."/>
            <person name="Woyke T."/>
        </authorList>
    </citation>
    <scope>NUCLEOTIDE SEQUENCE</scope>
    <source>
        <strain evidence="1">GVMAG-M-3300023179-150</strain>
    </source>
</reference>